<comment type="caution">
    <text evidence="1">The sequence shown here is derived from an EMBL/GenBank/DDBJ whole genome shotgun (WGS) entry which is preliminary data.</text>
</comment>
<keyword evidence="2" id="KW-1185">Reference proteome</keyword>
<evidence type="ECO:0000313" key="2">
    <source>
        <dbReference type="Proteomes" id="UP001143480"/>
    </source>
</evidence>
<accession>A0A9W6KWQ9</accession>
<sequence>MTGEIADAARGETPGRMTGMWTFAVDRQDLASTTIGDTAPPDPGDGEAVLRVDRVGVTANNVTYAVLGDAMRYWEFFPPAAVGLEPRWGLVPLWGFADVSASNHPDVPVGGRVYGYLPPAGHLLVRPGRVDAAGFRDESPHRAGLPSPYNAYRLTTGDAAYRRDREDLLVLFRPLYFTSFMLADQVLDDGWYGAEQVVLSSASSKTAYATAFDLQGKGARVVGLTSPENVAFTASLGCYDEVLGYDRIGALATVPTTYLDLSGSAGTREALKGHLGGRLVKDIAVGLTTQSPNALAAGEVFFAPTRIRKRSGDWGRDGLDARFAAAWERFAAGDWVDVEEGSGPEALQAAWLEVLAGKTPPRTGHVVRF</sequence>
<reference evidence="1" key="2">
    <citation type="submission" date="2023-01" db="EMBL/GenBank/DDBJ databases">
        <authorList>
            <person name="Sun Q."/>
            <person name="Evtushenko L."/>
        </authorList>
    </citation>
    <scope>NUCLEOTIDE SEQUENCE</scope>
    <source>
        <strain evidence="1">VKM Ac-1321</strain>
    </source>
</reference>
<evidence type="ECO:0008006" key="3">
    <source>
        <dbReference type="Google" id="ProtNLM"/>
    </source>
</evidence>
<dbReference type="Proteomes" id="UP001143480">
    <property type="component" value="Unassembled WGS sequence"/>
</dbReference>
<reference evidence="1" key="1">
    <citation type="journal article" date="2014" name="Int. J. Syst. Evol. Microbiol.">
        <title>Complete genome sequence of Corynebacterium casei LMG S-19264T (=DSM 44701T), isolated from a smear-ripened cheese.</title>
        <authorList>
            <consortium name="US DOE Joint Genome Institute (JGI-PGF)"/>
            <person name="Walter F."/>
            <person name="Albersmeier A."/>
            <person name="Kalinowski J."/>
            <person name="Ruckert C."/>
        </authorList>
    </citation>
    <scope>NUCLEOTIDE SEQUENCE</scope>
    <source>
        <strain evidence="1">VKM Ac-1321</strain>
    </source>
</reference>
<protein>
    <recommendedName>
        <fullName evidence="3">NADPH-dependent curcumin reductase CurA</fullName>
    </recommendedName>
</protein>
<evidence type="ECO:0000313" key="1">
    <source>
        <dbReference type="EMBL" id="GLL07971.1"/>
    </source>
</evidence>
<dbReference type="InterPro" id="IPR021276">
    <property type="entry name" value="DUF2855"/>
</dbReference>
<dbReference type="AlphaFoldDB" id="A0A9W6KWQ9"/>
<name>A0A9W6KWQ9_9ACTN</name>
<gene>
    <name evidence="1" type="ORF">GCM10017581_097310</name>
</gene>
<dbReference type="Pfam" id="PF11017">
    <property type="entry name" value="DUF2855"/>
    <property type="match status" value="1"/>
</dbReference>
<proteinExistence type="predicted"/>
<dbReference type="EMBL" id="BSFP01000119">
    <property type="protein sequence ID" value="GLL07971.1"/>
    <property type="molecule type" value="Genomic_DNA"/>
</dbReference>
<organism evidence="1 2">
    <name type="scientific">Dactylosporangium matsuzakiense</name>
    <dbReference type="NCBI Taxonomy" id="53360"/>
    <lineage>
        <taxon>Bacteria</taxon>
        <taxon>Bacillati</taxon>
        <taxon>Actinomycetota</taxon>
        <taxon>Actinomycetes</taxon>
        <taxon>Micromonosporales</taxon>
        <taxon>Micromonosporaceae</taxon>
        <taxon>Dactylosporangium</taxon>
    </lineage>
</organism>